<dbReference type="InterPro" id="IPR026268">
    <property type="entry name" value="RseC"/>
</dbReference>
<dbReference type="EMBL" id="MPRL01000003">
    <property type="protein sequence ID" value="OOZ42024.1"/>
    <property type="molecule type" value="Genomic_DNA"/>
</dbReference>
<feature type="transmembrane region" description="Helical" evidence="1">
    <location>
        <begin position="79"/>
        <end position="100"/>
    </location>
</feature>
<evidence type="ECO:0000313" key="2">
    <source>
        <dbReference type="EMBL" id="OOZ42024.1"/>
    </source>
</evidence>
<evidence type="ECO:0000313" key="3">
    <source>
        <dbReference type="Proteomes" id="UP000191110"/>
    </source>
</evidence>
<gene>
    <name evidence="2" type="ORF">BOW53_01410</name>
</gene>
<organism evidence="2 3">
    <name type="scientific">Solemya pervernicosa gill symbiont</name>
    <dbReference type="NCBI Taxonomy" id="642797"/>
    <lineage>
        <taxon>Bacteria</taxon>
        <taxon>Pseudomonadati</taxon>
        <taxon>Pseudomonadota</taxon>
        <taxon>Gammaproteobacteria</taxon>
        <taxon>sulfur-oxidizing symbionts</taxon>
    </lineage>
</organism>
<dbReference type="AlphaFoldDB" id="A0A1T2LAF1"/>
<name>A0A1T2LAF1_9GAMM</name>
<keyword evidence="1" id="KW-0812">Transmembrane</keyword>
<accession>A0A1T2LAF1</accession>
<keyword evidence="3" id="KW-1185">Reference proteome</keyword>
<dbReference type="InterPro" id="IPR007359">
    <property type="entry name" value="SigmaE_reg_RseC_MucC"/>
</dbReference>
<dbReference type="PIRSF" id="PIRSF004923">
    <property type="entry name" value="RseC"/>
    <property type="match status" value="1"/>
</dbReference>
<dbReference type="PANTHER" id="PTHR35867">
    <property type="entry name" value="PROTEIN RSEC"/>
    <property type="match status" value="1"/>
</dbReference>
<reference evidence="2 3" key="1">
    <citation type="submission" date="2016-11" db="EMBL/GenBank/DDBJ databases">
        <title>Mixed transmission modes and dynamic genome evolution in an obligate animal-bacterial symbiosis.</title>
        <authorList>
            <person name="Russell S.L."/>
            <person name="Corbett-Detig R.B."/>
            <person name="Cavanaugh C.M."/>
        </authorList>
    </citation>
    <scope>NUCLEOTIDE SEQUENCE [LARGE SCALE GENOMIC DNA]</scope>
    <source>
        <strain evidence="2">Sveles-Q1</strain>
    </source>
</reference>
<keyword evidence="1" id="KW-1133">Transmembrane helix</keyword>
<keyword evidence="1" id="KW-0472">Membrane</keyword>
<evidence type="ECO:0000256" key="1">
    <source>
        <dbReference type="SAM" id="Phobius"/>
    </source>
</evidence>
<sequence>MIEEQAQVVRVESGEVWVETQRKSSCGSCAANRGCGTAVLSKVLGNRTTPIRVICDVPVGVGDQVVIAIREEALVRGSLAVYMVPLLGVLLGAMLGEWMAPQLGTAVEMSTIVGGITGMLIGLFWLRLFSRKIGSSPLYQPVVVKRVETLNQI</sequence>
<proteinExistence type="predicted"/>
<dbReference type="PANTHER" id="PTHR35867:SF1">
    <property type="entry name" value="PROTEIN RSEC"/>
    <property type="match status" value="1"/>
</dbReference>
<feature type="transmembrane region" description="Helical" evidence="1">
    <location>
        <begin position="106"/>
        <end position="126"/>
    </location>
</feature>
<dbReference type="OrthoDB" id="9795854at2"/>
<protein>
    <submittedName>
        <fullName evidence="2">Fis family transcriptional regulator</fullName>
    </submittedName>
</protein>
<dbReference type="RefSeq" id="WP_078482298.1">
    <property type="nucleotide sequence ID" value="NZ_MPRL01000003.1"/>
</dbReference>
<dbReference type="Pfam" id="PF04246">
    <property type="entry name" value="RseC_MucC"/>
    <property type="match status" value="1"/>
</dbReference>
<comment type="caution">
    <text evidence="2">The sequence shown here is derived from an EMBL/GenBank/DDBJ whole genome shotgun (WGS) entry which is preliminary data.</text>
</comment>
<dbReference type="Proteomes" id="UP000191110">
    <property type="component" value="Unassembled WGS sequence"/>
</dbReference>